<reference evidence="7" key="1">
    <citation type="submission" date="2020-09" db="EMBL/GenBank/DDBJ databases">
        <title>Nocardioides sp. strain MJB4 16S ribosomal RNA gene Genome sequencing and assembly.</title>
        <authorList>
            <person name="Kim I."/>
        </authorList>
    </citation>
    <scope>NUCLEOTIDE SEQUENCE</scope>
    <source>
        <strain evidence="7">MJB4</strain>
    </source>
</reference>
<evidence type="ECO:0000256" key="2">
    <source>
        <dbReference type="ARBA" id="ARBA00022741"/>
    </source>
</evidence>
<dbReference type="GO" id="GO:0005525">
    <property type="term" value="F:GTP binding"/>
    <property type="evidence" value="ECO:0007669"/>
    <property type="project" value="UniProtKB-KW"/>
</dbReference>
<name>A0A927K431_9ACTN</name>
<feature type="region of interest" description="Disordered" evidence="6">
    <location>
        <begin position="1"/>
        <end position="29"/>
    </location>
</feature>
<dbReference type="PANTHER" id="PTHR43087:SF1">
    <property type="entry name" value="LAO_AO TRANSPORT SYSTEM ATPASE"/>
    <property type="match status" value="1"/>
</dbReference>
<dbReference type="EMBL" id="JACYXZ010000003">
    <property type="protein sequence ID" value="MBD8870069.1"/>
    <property type="molecule type" value="Genomic_DNA"/>
</dbReference>
<evidence type="ECO:0000256" key="4">
    <source>
        <dbReference type="ARBA" id="ARBA00023134"/>
    </source>
</evidence>
<evidence type="ECO:0000256" key="3">
    <source>
        <dbReference type="ARBA" id="ARBA00022801"/>
    </source>
</evidence>
<dbReference type="Gene3D" id="3.40.50.300">
    <property type="entry name" value="P-loop containing nucleotide triphosphate hydrolases"/>
    <property type="match status" value="1"/>
</dbReference>
<dbReference type="InterPro" id="IPR052040">
    <property type="entry name" value="GTPase/Isobutyryl-CoA_mutase"/>
</dbReference>
<feature type="compositionally biased region" description="Low complexity" evidence="6">
    <location>
        <begin position="7"/>
        <end position="24"/>
    </location>
</feature>
<keyword evidence="8" id="KW-1185">Reference proteome</keyword>
<dbReference type="Pfam" id="PF03308">
    <property type="entry name" value="MeaB"/>
    <property type="match status" value="1"/>
</dbReference>
<dbReference type="SUPFAM" id="SSF52540">
    <property type="entry name" value="P-loop containing nucleoside triphosphate hydrolases"/>
    <property type="match status" value="1"/>
</dbReference>
<keyword evidence="5" id="KW-0143">Chaperone</keyword>
<dbReference type="Proteomes" id="UP000616839">
    <property type="component" value="Unassembled WGS sequence"/>
</dbReference>
<dbReference type="InterPro" id="IPR005129">
    <property type="entry name" value="GTPase_ArgK"/>
</dbReference>
<evidence type="ECO:0000256" key="6">
    <source>
        <dbReference type="SAM" id="MobiDB-lite"/>
    </source>
</evidence>
<dbReference type="PANTHER" id="PTHR43087">
    <property type="entry name" value="LYSINE/ARGININE/ORNITHINE TRANSPORT SYSTEM KINASE"/>
    <property type="match status" value="1"/>
</dbReference>
<dbReference type="InterPro" id="IPR027417">
    <property type="entry name" value="P-loop_NTPase"/>
</dbReference>
<dbReference type="GO" id="GO:0003924">
    <property type="term" value="F:GTPase activity"/>
    <property type="evidence" value="ECO:0007669"/>
    <property type="project" value="InterPro"/>
</dbReference>
<protein>
    <submittedName>
        <fullName evidence="7">Methylmalonyl Co-A mutase-associated GTPase MeaB</fullName>
    </submittedName>
</protein>
<evidence type="ECO:0000313" key="7">
    <source>
        <dbReference type="EMBL" id="MBD8870069.1"/>
    </source>
</evidence>
<evidence type="ECO:0000256" key="1">
    <source>
        <dbReference type="ARBA" id="ARBA00009625"/>
    </source>
</evidence>
<evidence type="ECO:0000313" key="8">
    <source>
        <dbReference type="Proteomes" id="UP000616839"/>
    </source>
</evidence>
<organism evidence="7 8">
    <name type="scientific">Nocardioides donggukensis</name>
    <dbReference type="NCBI Taxonomy" id="2774019"/>
    <lineage>
        <taxon>Bacteria</taxon>
        <taxon>Bacillati</taxon>
        <taxon>Actinomycetota</taxon>
        <taxon>Actinomycetes</taxon>
        <taxon>Propionibacteriales</taxon>
        <taxon>Nocardioidaceae</taxon>
        <taxon>Nocardioides</taxon>
    </lineage>
</organism>
<keyword evidence="3" id="KW-0378">Hydrolase</keyword>
<evidence type="ECO:0000256" key="5">
    <source>
        <dbReference type="ARBA" id="ARBA00023186"/>
    </source>
</evidence>
<proteinExistence type="inferred from homology"/>
<keyword evidence="2" id="KW-0547">Nucleotide-binding</keyword>
<comment type="caution">
    <text evidence="7">The sequence shown here is derived from an EMBL/GenBank/DDBJ whole genome shotgun (WGS) entry which is preliminary data.</text>
</comment>
<dbReference type="AlphaFoldDB" id="A0A927K431"/>
<gene>
    <name evidence="7" type="primary">meaB</name>
    <name evidence="7" type="ORF">IE331_10590</name>
</gene>
<dbReference type="NCBIfam" id="TIGR00750">
    <property type="entry name" value="lao"/>
    <property type="match status" value="1"/>
</dbReference>
<keyword evidence="4" id="KW-0342">GTP-binding</keyword>
<sequence length="340" mass="35467">MTPPSGSPAGATTGSTTGPSRGRAAVPVPELVERARRGDPRSVARLISLVEDASPALREVMAGLAPHTGHALVVGITGAPGVGKSTSTNALVARLREAGRRVGVLAVDPSSPFSGGALLGDRVRMGDHATDSDVFIRSMAARGHLGGLAWTTPQAIRVLDAAGFDVVLVETVGVGQSEVEVAALADTTLVLLAPGMGDGIQAAKAGILEIGDLYVVNKADRDGAGQVRRDLRNALALTDRPDAAWRPPILLTTAHDGGGIPEVVDALEEHQTWLRDSGELLRRRTRRARGEVEAIALTRLRERWSGLREGSELDDLAGRVARGETDPYAAADALLDDPSD</sequence>
<accession>A0A927K431</accession>
<comment type="similarity">
    <text evidence="1">Belongs to the SIMIBI class G3E GTPase family. ArgK/MeaB subfamily.</text>
</comment>
<dbReference type="CDD" id="cd03114">
    <property type="entry name" value="MMAA-like"/>
    <property type="match status" value="1"/>
</dbReference>